<dbReference type="Proteomes" id="UP000269544">
    <property type="component" value="Chromosome"/>
</dbReference>
<dbReference type="InterPro" id="IPR010359">
    <property type="entry name" value="IrrE_HExxH"/>
</dbReference>
<proteinExistence type="predicted"/>
<accession>A0A448V358</accession>
<dbReference type="OrthoDB" id="9816277at2"/>
<sequence>MSMYRRLYEDATALRARYGADPRRILEERGVTLLPMRTSTKVLGMYKVILRNAFVFYNDAVDESILRMVFAHELGHHLYHRDYAARAELVEYTLFHLTGEMELEANIFSAHLLLEDEKVYEMAKRGYSYGDMARACFVDVNLMIFKLNEMQRMGYDLPFDEIADAGFFSKIDGRDAQNARTDI</sequence>
<dbReference type="AlphaFoldDB" id="A0A448V358"/>
<evidence type="ECO:0000313" key="3">
    <source>
        <dbReference type="Proteomes" id="UP000269544"/>
    </source>
</evidence>
<keyword evidence="3" id="KW-1185">Reference proteome</keyword>
<dbReference type="Gene3D" id="1.10.10.2910">
    <property type="match status" value="1"/>
</dbReference>
<name>A0A448V358_9FIRM</name>
<organism evidence="2 3">
    <name type="scientific">Aedoeadaptatus ivorii</name>
    <dbReference type="NCBI Taxonomy" id="54006"/>
    <lineage>
        <taxon>Bacteria</taxon>
        <taxon>Bacillati</taxon>
        <taxon>Bacillota</taxon>
        <taxon>Tissierellia</taxon>
        <taxon>Tissierellales</taxon>
        <taxon>Peptoniphilaceae</taxon>
        <taxon>Aedoeadaptatus</taxon>
    </lineage>
</organism>
<dbReference type="RefSeq" id="WP_126466144.1">
    <property type="nucleotide sequence ID" value="NZ_JAUSWF010000004.1"/>
</dbReference>
<feature type="domain" description="IrrE N-terminal-like" evidence="1">
    <location>
        <begin position="27"/>
        <end position="130"/>
    </location>
</feature>
<evidence type="ECO:0000259" key="1">
    <source>
        <dbReference type="Pfam" id="PF06114"/>
    </source>
</evidence>
<dbReference type="KEGG" id="piv:NCTC13079_01448"/>
<dbReference type="Pfam" id="PF06114">
    <property type="entry name" value="Peptidase_M78"/>
    <property type="match status" value="1"/>
</dbReference>
<protein>
    <submittedName>
        <fullName evidence="2">Domain of uncharacterized function (DUF955)</fullName>
    </submittedName>
</protein>
<reference evidence="2 3" key="1">
    <citation type="submission" date="2018-12" db="EMBL/GenBank/DDBJ databases">
        <authorList>
            <consortium name="Pathogen Informatics"/>
        </authorList>
    </citation>
    <scope>NUCLEOTIDE SEQUENCE [LARGE SCALE GENOMIC DNA]</scope>
    <source>
        <strain evidence="2 3">NCTC13079</strain>
    </source>
</reference>
<gene>
    <name evidence="2" type="ORF">NCTC13079_01448</name>
</gene>
<dbReference type="EMBL" id="LR134523">
    <property type="protein sequence ID" value="VEJ36244.1"/>
    <property type="molecule type" value="Genomic_DNA"/>
</dbReference>
<evidence type="ECO:0000313" key="2">
    <source>
        <dbReference type="EMBL" id="VEJ36244.1"/>
    </source>
</evidence>